<dbReference type="EMBL" id="VLKZ01000003">
    <property type="protein sequence ID" value="TWI57992.1"/>
    <property type="molecule type" value="Genomic_DNA"/>
</dbReference>
<evidence type="ECO:0000259" key="2">
    <source>
        <dbReference type="Pfam" id="PF00326"/>
    </source>
</evidence>
<organism evidence="3 4">
    <name type="scientific">Halalkalibacter nanhaiisediminis</name>
    <dbReference type="NCBI Taxonomy" id="688079"/>
    <lineage>
        <taxon>Bacteria</taxon>
        <taxon>Bacillati</taxon>
        <taxon>Bacillota</taxon>
        <taxon>Bacilli</taxon>
        <taxon>Bacillales</taxon>
        <taxon>Bacillaceae</taxon>
        <taxon>Halalkalibacter</taxon>
    </lineage>
</organism>
<dbReference type="InterPro" id="IPR001375">
    <property type="entry name" value="Peptidase_S9_cat"/>
</dbReference>
<feature type="domain" description="Peptidase S9 prolyl oligopeptidase catalytic" evidence="2">
    <location>
        <begin position="53"/>
        <end position="261"/>
    </location>
</feature>
<dbReference type="InterPro" id="IPR050261">
    <property type="entry name" value="FrsA_esterase"/>
</dbReference>
<dbReference type="InterPro" id="IPR029058">
    <property type="entry name" value="AB_hydrolase_fold"/>
</dbReference>
<dbReference type="SUPFAM" id="SSF53474">
    <property type="entry name" value="alpha/beta-Hydrolases"/>
    <property type="match status" value="1"/>
</dbReference>
<gene>
    <name evidence="3" type="ORF">IQ10_01323</name>
</gene>
<proteinExistence type="predicted"/>
<dbReference type="GO" id="GO:0008236">
    <property type="term" value="F:serine-type peptidase activity"/>
    <property type="evidence" value="ECO:0007669"/>
    <property type="project" value="InterPro"/>
</dbReference>
<dbReference type="OrthoDB" id="9780269at2"/>
<dbReference type="GO" id="GO:0006508">
    <property type="term" value="P:proteolysis"/>
    <property type="evidence" value="ECO:0007669"/>
    <property type="project" value="InterPro"/>
</dbReference>
<dbReference type="Proteomes" id="UP000315711">
    <property type="component" value="Unassembled WGS sequence"/>
</dbReference>
<dbReference type="GO" id="GO:0052689">
    <property type="term" value="F:carboxylic ester hydrolase activity"/>
    <property type="evidence" value="ECO:0007669"/>
    <property type="project" value="UniProtKB-ARBA"/>
</dbReference>
<keyword evidence="4" id="KW-1185">Reference proteome</keyword>
<dbReference type="Gene3D" id="3.40.50.1820">
    <property type="entry name" value="alpha/beta hydrolase"/>
    <property type="match status" value="1"/>
</dbReference>
<dbReference type="Pfam" id="PF00326">
    <property type="entry name" value="Peptidase_S9"/>
    <property type="match status" value="1"/>
</dbReference>
<dbReference type="AlphaFoldDB" id="A0A562QML1"/>
<sequence>MNTTPSAVRFYSNRLSGVVHYPENHDQKHPAIIFVHGFVGSKVGDHRLFVKAANYFTKLNYVSFRFDFKGCGESDGDYQDVTLTEQIKELQAAIEYVSQLDEVDPEQIILIGHSLGGAVTALTSSLEKQIKHIVLWSPVARPYQEISAITGAKAVETAKQEGVYDHKGFLLSHTFFTDLKAHQPLEAISSYSGTALIIHAEKDEAVPKENAATYKNAITASYKDQLVDVAYVNGADHTFSATHWEQELFASTSEWLKRALAHIPEKVS</sequence>
<keyword evidence="1" id="KW-0378">Hydrolase</keyword>
<evidence type="ECO:0000256" key="1">
    <source>
        <dbReference type="ARBA" id="ARBA00022801"/>
    </source>
</evidence>
<evidence type="ECO:0000313" key="3">
    <source>
        <dbReference type="EMBL" id="TWI57992.1"/>
    </source>
</evidence>
<dbReference type="PANTHER" id="PTHR22946">
    <property type="entry name" value="DIENELACTONE HYDROLASE DOMAIN-CONTAINING PROTEIN-RELATED"/>
    <property type="match status" value="1"/>
</dbReference>
<dbReference type="PANTHER" id="PTHR22946:SF9">
    <property type="entry name" value="POLYKETIDE TRANSFERASE AF380"/>
    <property type="match status" value="1"/>
</dbReference>
<evidence type="ECO:0000313" key="4">
    <source>
        <dbReference type="Proteomes" id="UP000315711"/>
    </source>
</evidence>
<dbReference type="RefSeq" id="WP_144449665.1">
    <property type="nucleotide sequence ID" value="NZ_VLKZ01000003.1"/>
</dbReference>
<reference evidence="3 4" key="1">
    <citation type="journal article" date="2015" name="Stand. Genomic Sci.">
        <title>Genomic Encyclopedia of Bacterial and Archaeal Type Strains, Phase III: the genomes of soil and plant-associated and newly described type strains.</title>
        <authorList>
            <person name="Whitman W.B."/>
            <person name="Woyke T."/>
            <person name="Klenk H.P."/>
            <person name="Zhou Y."/>
            <person name="Lilburn T.G."/>
            <person name="Beck B.J."/>
            <person name="De Vos P."/>
            <person name="Vandamme P."/>
            <person name="Eisen J.A."/>
            <person name="Garrity G."/>
            <person name="Hugenholtz P."/>
            <person name="Kyrpides N.C."/>
        </authorList>
    </citation>
    <scope>NUCLEOTIDE SEQUENCE [LARGE SCALE GENOMIC DNA]</scope>
    <source>
        <strain evidence="3 4">CGMCC 1.10116</strain>
    </source>
</reference>
<protein>
    <recommendedName>
        <fullName evidence="2">Peptidase S9 prolyl oligopeptidase catalytic domain-containing protein</fullName>
    </recommendedName>
</protein>
<accession>A0A562QML1</accession>
<name>A0A562QML1_9BACI</name>
<comment type="caution">
    <text evidence="3">The sequence shown here is derived from an EMBL/GenBank/DDBJ whole genome shotgun (WGS) entry which is preliminary data.</text>
</comment>